<evidence type="ECO:0000259" key="5">
    <source>
        <dbReference type="Pfam" id="PF07627"/>
    </source>
</evidence>
<evidence type="ECO:0000259" key="3">
    <source>
        <dbReference type="Pfam" id="PF07624"/>
    </source>
</evidence>
<feature type="domain" description="DUF1585" evidence="3">
    <location>
        <begin position="491"/>
        <end position="559"/>
    </location>
</feature>
<dbReference type="InterPro" id="IPR013036">
    <property type="entry name" value="DUF1587"/>
</dbReference>
<dbReference type="InterPro" id="IPR013042">
    <property type="entry name" value="DUF1592"/>
</dbReference>
<evidence type="ECO:0000313" key="8">
    <source>
        <dbReference type="EMBL" id="KIG15567.1"/>
    </source>
</evidence>
<evidence type="ECO:0000259" key="6">
    <source>
        <dbReference type="Pfam" id="PF07631"/>
    </source>
</evidence>
<feature type="domain" description="DUF1595" evidence="7">
    <location>
        <begin position="146"/>
        <end position="209"/>
    </location>
</feature>
<evidence type="ECO:0000259" key="7">
    <source>
        <dbReference type="Pfam" id="PF07637"/>
    </source>
</evidence>
<dbReference type="Proteomes" id="UP000031599">
    <property type="component" value="Unassembled WGS sequence"/>
</dbReference>
<dbReference type="Pfam" id="PF07624">
    <property type="entry name" value="PSD2"/>
    <property type="match status" value="1"/>
</dbReference>
<evidence type="ECO:0000313" key="9">
    <source>
        <dbReference type="Proteomes" id="UP000031599"/>
    </source>
</evidence>
<protein>
    <submittedName>
        <fullName evidence="8">Cellulose-binding domain protein</fullName>
    </submittedName>
</protein>
<feature type="domain" description="DUF1588" evidence="5">
    <location>
        <begin position="376"/>
        <end position="471"/>
    </location>
</feature>
<evidence type="ECO:0000256" key="2">
    <source>
        <dbReference type="SAM" id="SignalP"/>
    </source>
</evidence>
<dbReference type="Pfam" id="PF07631">
    <property type="entry name" value="PSD4"/>
    <property type="match status" value="1"/>
</dbReference>
<accession>A0A0C2D699</accession>
<comment type="caution">
    <text evidence="8">The sequence shown here is derived from an EMBL/GenBank/DDBJ whole genome shotgun (WGS) entry which is preliminary data.</text>
</comment>
<reference evidence="8 9" key="1">
    <citation type="submission" date="2014-12" db="EMBL/GenBank/DDBJ databases">
        <title>Genome assembly of Enhygromyxa salina DSM 15201.</title>
        <authorList>
            <person name="Sharma G."/>
            <person name="Subramanian S."/>
        </authorList>
    </citation>
    <scope>NUCLEOTIDE SEQUENCE [LARGE SCALE GENOMIC DNA]</scope>
    <source>
        <strain evidence="8 9">DSM 15201</strain>
    </source>
</reference>
<feature type="domain" description="DUF1592" evidence="6">
    <location>
        <begin position="225"/>
        <end position="357"/>
    </location>
</feature>
<dbReference type="PROSITE" id="PS51257">
    <property type="entry name" value="PROKAR_LIPOPROTEIN"/>
    <property type="match status" value="1"/>
</dbReference>
<dbReference type="InterPro" id="IPR011478">
    <property type="entry name" value="DUF1585"/>
</dbReference>
<dbReference type="AlphaFoldDB" id="A0A0C2D699"/>
<feature type="region of interest" description="Disordered" evidence="1">
    <location>
        <begin position="29"/>
        <end position="56"/>
    </location>
</feature>
<evidence type="ECO:0000259" key="4">
    <source>
        <dbReference type="Pfam" id="PF07626"/>
    </source>
</evidence>
<proteinExistence type="predicted"/>
<feature type="domain" description="DUF1587" evidence="4">
    <location>
        <begin position="59"/>
        <end position="118"/>
    </location>
</feature>
<keyword evidence="2" id="KW-0732">Signal</keyword>
<organism evidence="8 9">
    <name type="scientific">Enhygromyxa salina</name>
    <dbReference type="NCBI Taxonomy" id="215803"/>
    <lineage>
        <taxon>Bacteria</taxon>
        <taxon>Pseudomonadati</taxon>
        <taxon>Myxococcota</taxon>
        <taxon>Polyangia</taxon>
        <taxon>Nannocystales</taxon>
        <taxon>Nannocystaceae</taxon>
        <taxon>Enhygromyxa</taxon>
    </lineage>
</organism>
<feature type="chain" id="PRO_5002147225" evidence="2">
    <location>
        <begin position="26"/>
        <end position="571"/>
    </location>
</feature>
<evidence type="ECO:0000256" key="1">
    <source>
        <dbReference type="SAM" id="MobiDB-lite"/>
    </source>
</evidence>
<sequence>MSVNMRELLPALIGLLAVAATSSLAGCQGNPSGQDADSAGDDEGLPGCEAIEPGPSPIRRLTRVEYNNTIYQLLGDSSQPANAFPPDEVAGSFDNQAAALVVSPLLAENYESAAEQLAITHAPGLMDQLPACAGGAPDPASCSADAEAFIRSFGKRAYRRPLTEDEVSAHIDLFITGTGLGESSYDPAVGVETVMQAMLQSPHFLYRVEFGAQDVAPSGEDIVPLTSYELASRLSYLLWNTMPDAALFEAADADELQTKAQIEAQARRMMDTPRAREAVKNFHRQWLGLGRIETHIAANGKSPEIYPDYGPYLLSLWRRETEAFIDDAVFEQDANVEVLFTANYTMMNKQLAFFYGVTGPTTDEFERVELDPSKYAGFLTHAGLLALYAMPDRSSPIHRGKFVREVLLCQSPPPPPDVIPKPPSVDDTQTTRDQFIEHAENPLCAGCHRLMDPLGFGFEHFDGIGRYRETEWGLAIDASGELLETDNDGPYNGVVELANKLATSEQVKSCVASQWFQFGYGRAPTSEDACSMQEIEADFADSDYDIKELVIALTLTDAFRYRHVNAAQEAP</sequence>
<dbReference type="Pfam" id="PF07626">
    <property type="entry name" value="PSD3"/>
    <property type="match status" value="1"/>
</dbReference>
<name>A0A0C2D699_9BACT</name>
<gene>
    <name evidence="8" type="ORF">DB30_05441</name>
</gene>
<feature type="signal peptide" evidence="2">
    <location>
        <begin position="1"/>
        <end position="25"/>
    </location>
</feature>
<dbReference type="Pfam" id="PF07637">
    <property type="entry name" value="PSD5"/>
    <property type="match status" value="1"/>
</dbReference>
<dbReference type="InterPro" id="IPR013043">
    <property type="entry name" value="DUF1595"/>
</dbReference>
<dbReference type="InterPro" id="IPR013039">
    <property type="entry name" value="DUF1588"/>
</dbReference>
<dbReference type="EMBL" id="JMCC02000050">
    <property type="protein sequence ID" value="KIG15567.1"/>
    <property type="molecule type" value="Genomic_DNA"/>
</dbReference>
<dbReference type="Pfam" id="PF07627">
    <property type="entry name" value="PSCyt3"/>
    <property type="match status" value="1"/>
</dbReference>